<evidence type="ECO:0000313" key="4">
    <source>
        <dbReference type="EMBL" id="CAI4212884.1"/>
    </source>
</evidence>
<dbReference type="Pfam" id="PF08881">
    <property type="entry name" value="CVNH"/>
    <property type="match status" value="1"/>
</dbReference>
<evidence type="ECO:0000256" key="2">
    <source>
        <dbReference type="SAM" id="SignalP"/>
    </source>
</evidence>
<feature type="signal peptide" evidence="2">
    <location>
        <begin position="1"/>
        <end position="18"/>
    </location>
</feature>
<accession>A0A9P1GYY1</accession>
<dbReference type="InterPro" id="IPR036673">
    <property type="entry name" value="Cyanovirin-N_sf"/>
</dbReference>
<dbReference type="Proteomes" id="UP000838763">
    <property type="component" value="Unassembled WGS sequence"/>
</dbReference>
<evidence type="ECO:0000256" key="1">
    <source>
        <dbReference type="SAM" id="MobiDB-lite"/>
    </source>
</evidence>
<feature type="compositionally biased region" description="Basic residues" evidence="1">
    <location>
        <begin position="464"/>
        <end position="481"/>
    </location>
</feature>
<name>A0A9P1GYY1_9PEZI</name>
<reference evidence="4" key="1">
    <citation type="submission" date="2022-11" db="EMBL/GenBank/DDBJ databases">
        <authorList>
            <person name="Scott C."/>
            <person name="Bruce N."/>
        </authorList>
    </citation>
    <scope>NUCLEOTIDE SEQUENCE</scope>
</reference>
<proteinExistence type="predicted"/>
<dbReference type="Gene3D" id="2.30.60.10">
    <property type="entry name" value="Cyanovirin-N"/>
    <property type="match status" value="1"/>
</dbReference>
<feature type="region of interest" description="Disordered" evidence="1">
    <location>
        <begin position="452"/>
        <end position="481"/>
    </location>
</feature>
<evidence type="ECO:0000313" key="5">
    <source>
        <dbReference type="Proteomes" id="UP000838763"/>
    </source>
</evidence>
<organism evidence="4 5">
    <name type="scientific">Parascedosporium putredinis</name>
    <dbReference type="NCBI Taxonomy" id="1442378"/>
    <lineage>
        <taxon>Eukaryota</taxon>
        <taxon>Fungi</taxon>
        <taxon>Dikarya</taxon>
        <taxon>Ascomycota</taxon>
        <taxon>Pezizomycotina</taxon>
        <taxon>Sordariomycetes</taxon>
        <taxon>Hypocreomycetidae</taxon>
        <taxon>Microascales</taxon>
        <taxon>Microascaceae</taxon>
        <taxon>Parascedosporium</taxon>
    </lineage>
</organism>
<gene>
    <name evidence="4" type="ORF">PPNO1_LOCUS2633</name>
</gene>
<keyword evidence="5" id="KW-1185">Reference proteome</keyword>
<dbReference type="AlphaFoldDB" id="A0A9P1GYY1"/>
<keyword evidence="2" id="KW-0732">Signal</keyword>
<protein>
    <recommendedName>
        <fullName evidence="3">Cyanovirin-N domain-containing protein</fullName>
    </recommendedName>
</protein>
<dbReference type="SUPFAM" id="SSF51322">
    <property type="entry name" value="Cyanovirin-N"/>
    <property type="match status" value="1"/>
</dbReference>
<comment type="caution">
    <text evidence="4">The sequence shown here is derived from an EMBL/GenBank/DDBJ whole genome shotgun (WGS) entry which is preliminary data.</text>
</comment>
<feature type="chain" id="PRO_5040497765" description="Cyanovirin-N domain-containing protein" evidence="2">
    <location>
        <begin position="19"/>
        <end position="504"/>
    </location>
</feature>
<dbReference type="InterPro" id="IPR011058">
    <property type="entry name" value="Cyanovirin-N"/>
</dbReference>
<dbReference type="EMBL" id="CALLCH030000006">
    <property type="protein sequence ID" value="CAI4212884.1"/>
    <property type="molecule type" value="Genomic_DNA"/>
</dbReference>
<sequence length="504" mass="56410">MKFLALALALSAAPAALAQNFQTSCREIKGSDQYLSAICTASDGSEVCSEIDLTACLLNVNGGIVYANDVASGTGAAFVDARNGEFSRTGCQGCSVTDGTILTCEHCPDGRNLDAPSATFDLFSLAKTYSIPEWAKPINFDPRTTSASEPAYLLWKRFFTTYLSSQVIEPLVGDFIDKYVASLEAGADPWSPAFAGSLAREWPRIAEHLYASRFDQTRTENGDAPQAWERQLGDLRFRMEIFGCKLADDGRLGAPEIGSLSRLHEVYEDGTQPGSTRRCTDGEDAADCAVLIRRNDILLEPTADSLSCVKKLQDLQTETKPKQRARSLRDGPTRKHVIRLTQPSQVRSPIHLGIHLWEFRLLCRHIAPKPRFRPLRHLLPDISVETLRSPILGPAAFADWKALMVCSIGAIDPQDIAAAWRRFEGHAEKERQSHAEEMQQDNMVQAHIVQPSRRAFPTTEPQRGVRKRPQQTRDRRRTRMHHQVRQAMHGQQWYWLGEHYEESP</sequence>
<evidence type="ECO:0000259" key="3">
    <source>
        <dbReference type="Pfam" id="PF08881"/>
    </source>
</evidence>
<feature type="domain" description="Cyanovirin-N" evidence="3">
    <location>
        <begin position="21"/>
        <end position="106"/>
    </location>
</feature>